<dbReference type="Pfam" id="PF00694">
    <property type="entry name" value="Aconitase_C"/>
    <property type="match status" value="1"/>
</dbReference>
<comment type="similarity">
    <text evidence="4">Belongs to the LeuD family. LeuD type 1 subfamily.</text>
</comment>
<keyword evidence="9 12" id="KW-0456">Lyase</keyword>
<proteinExistence type="inferred from homology"/>
<dbReference type="Proteomes" id="UP000478417">
    <property type="component" value="Unassembled WGS sequence"/>
</dbReference>
<name>A0A6B2M4F0_9BACT</name>
<dbReference type="GO" id="GO:0009316">
    <property type="term" value="C:3-isopropylmalate dehydratase complex"/>
    <property type="evidence" value="ECO:0007669"/>
    <property type="project" value="InterPro"/>
</dbReference>
<comment type="caution">
    <text evidence="12">The sequence shown here is derived from an EMBL/GenBank/DDBJ whole genome shotgun (WGS) entry which is preliminary data.</text>
</comment>
<evidence type="ECO:0000256" key="8">
    <source>
        <dbReference type="ARBA" id="ARBA00022605"/>
    </source>
</evidence>
<dbReference type="AlphaFoldDB" id="A0A6B2M4F0"/>
<accession>A0A6B2M4F0</accession>
<comment type="catalytic activity">
    <reaction evidence="1">
        <text>(2R,3S)-3-isopropylmalate = (2S)-2-isopropylmalate</text>
        <dbReference type="Rhea" id="RHEA:32287"/>
        <dbReference type="ChEBI" id="CHEBI:1178"/>
        <dbReference type="ChEBI" id="CHEBI:35121"/>
        <dbReference type="EC" id="4.2.1.33"/>
    </reaction>
</comment>
<dbReference type="InterPro" id="IPR050075">
    <property type="entry name" value="LeuD"/>
</dbReference>
<reference evidence="12 13" key="1">
    <citation type="submission" date="2020-02" db="EMBL/GenBank/DDBJ databases">
        <title>Albibacoteraceae fam. nov., the first described family within the subdivision 4 Verrucomicrobia.</title>
        <authorList>
            <person name="Xi F."/>
        </authorList>
    </citation>
    <scope>NUCLEOTIDE SEQUENCE [LARGE SCALE GENOMIC DNA]</scope>
    <source>
        <strain evidence="12 13">CK1056</strain>
    </source>
</reference>
<dbReference type="SUPFAM" id="SSF52016">
    <property type="entry name" value="LeuD/IlvD-like"/>
    <property type="match status" value="1"/>
</dbReference>
<comment type="function">
    <text evidence="2">Catalyzes the isomerization between 2-isopropylmalate and 3-isopropylmalate, via the formation of 2-isopropylmaleate.</text>
</comment>
<keyword evidence="7" id="KW-0432">Leucine biosynthesis</keyword>
<evidence type="ECO:0000256" key="6">
    <source>
        <dbReference type="ARBA" id="ARBA00011998"/>
    </source>
</evidence>
<dbReference type="GO" id="GO:0009098">
    <property type="term" value="P:L-leucine biosynthetic process"/>
    <property type="evidence" value="ECO:0007669"/>
    <property type="project" value="UniProtKB-UniPathway"/>
</dbReference>
<dbReference type="InterPro" id="IPR004431">
    <property type="entry name" value="3-IsopropMal_deHydase_ssu"/>
</dbReference>
<evidence type="ECO:0000256" key="3">
    <source>
        <dbReference type="ARBA" id="ARBA00004729"/>
    </source>
</evidence>
<keyword evidence="8" id="KW-0028">Amino-acid biosynthesis</keyword>
<dbReference type="InterPro" id="IPR015928">
    <property type="entry name" value="Aconitase/3IPM_dehydase_swvl"/>
</dbReference>
<dbReference type="NCBIfam" id="TIGR00171">
    <property type="entry name" value="leuD"/>
    <property type="match status" value="1"/>
</dbReference>
<dbReference type="RefSeq" id="WP_163966478.1">
    <property type="nucleotide sequence ID" value="NZ_JAAGNX010000003.1"/>
</dbReference>
<feature type="domain" description="Aconitase A/isopropylmalate dehydratase small subunit swivel" evidence="11">
    <location>
        <begin position="4"/>
        <end position="117"/>
    </location>
</feature>
<evidence type="ECO:0000256" key="5">
    <source>
        <dbReference type="ARBA" id="ARBA00011271"/>
    </source>
</evidence>
<dbReference type="PANTHER" id="PTHR43345">
    <property type="entry name" value="3-ISOPROPYLMALATE DEHYDRATASE SMALL SUBUNIT 2-RELATED-RELATED"/>
    <property type="match status" value="1"/>
</dbReference>
<dbReference type="UniPathway" id="UPA00048">
    <property type="reaction ID" value="UER00071"/>
</dbReference>
<keyword evidence="13" id="KW-1185">Reference proteome</keyword>
<evidence type="ECO:0000313" key="13">
    <source>
        <dbReference type="Proteomes" id="UP000478417"/>
    </source>
</evidence>
<dbReference type="Gene3D" id="3.20.19.10">
    <property type="entry name" value="Aconitase, domain 4"/>
    <property type="match status" value="1"/>
</dbReference>
<organism evidence="12 13">
    <name type="scientific">Oceanipulchritudo coccoides</name>
    <dbReference type="NCBI Taxonomy" id="2706888"/>
    <lineage>
        <taxon>Bacteria</taxon>
        <taxon>Pseudomonadati</taxon>
        <taxon>Verrucomicrobiota</taxon>
        <taxon>Opitutia</taxon>
        <taxon>Puniceicoccales</taxon>
        <taxon>Oceanipulchritudinaceae</taxon>
        <taxon>Oceanipulchritudo</taxon>
    </lineage>
</organism>
<dbReference type="CDD" id="cd01577">
    <property type="entry name" value="IPMI_Swivel"/>
    <property type="match status" value="1"/>
</dbReference>
<dbReference type="GO" id="GO:0003861">
    <property type="term" value="F:3-isopropylmalate dehydratase activity"/>
    <property type="evidence" value="ECO:0007669"/>
    <property type="project" value="UniProtKB-EC"/>
</dbReference>
<evidence type="ECO:0000256" key="2">
    <source>
        <dbReference type="ARBA" id="ARBA00002695"/>
    </source>
</evidence>
<evidence type="ECO:0000256" key="7">
    <source>
        <dbReference type="ARBA" id="ARBA00022430"/>
    </source>
</evidence>
<evidence type="ECO:0000259" key="11">
    <source>
        <dbReference type="Pfam" id="PF00694"/>
    </source>
</evidence>
<evidence type="ECO:0000256" key="9">
    <source>
        <dbReference type="ARBA" id="ARBA00023239"/>
    </source>
</evidence>
<protein>
    <recommendedName>
        <fullName evidence="6">3-isopropylmalate dehydratase</fullName>
        <ecNumber evidence="6">4.2.1.33</ecNumber>
    </recommendedName>
</protein>
<evidence type="ECO:0000256" key="4">
    <source>
        <dbReference type="ARBA" id="ARBA00009845"/>
    </source>
</evidence>
<comment type="subunit">
    <text evidence="5">Heterodimer of LeuC and LeuD.</text>
</comment>
<dbReference type="EMBL" id="JAAGNX010000003">
    <property type="protein sequence ID" value="NDV63226.1"/>
    <property type="molecule type" value="Genomic_DNA"/>
</dbReference>
<dbReference type="NCBIfam" id="NF002458">
    <property type="entry name" value="PRK01641.1"/>
    <property type="match status" value="1"/>
</dbReference>
<evidence type="ECO:0000256" key="10">
    <source>
        <dbReference type="ARBA" id="ARBA00023304"/>
    </source>
</evidence>
<dbReference type="InterPro" id="IPR033940">
    <property type="entry name" value="IPMI_Swivel"/>
</dbReference>
<sequence>MALEKITQITGRGVPVPGDDIDTDRIIPARFMKCVTFDGLGEYLFYDVRMNEDGTERGHPLNEERFAGAGIIISGNNFGCGSSREHAPQAIYRAGFRAVIAEGFAEIFFGNSTQLGVPCVTASSDDLDTLRSAVNDDPSLEITIDVENKVIRFGGKSISCEIREGARNALVNGKWDPLQDLLNGAESVEAVAANLPYMAGK</sequence>
<comment type="pathway">
    <text evidence="3">Amino-acid biosynthesis; L-leucine biosynthesis; L-leucine from 3-methyl-2-oxobutanoate: step 2/4.</text>
</comment>
<keyword evidence="10" id="KW-0100">Branched-chain amino acid biosynthesis</keyword>
<dbReference type="EC" id="4.2.1.33" evidence="6"/>
<gene>
    <name evidence="12" type="primary">leuD</name>
    <name evidence="12" type="ORF">G0Q06_12240</name>
</gene>
<evidence type="ECO:0000256" key="1">
    <source>
        <dbReference type="ARBA" id="ARBA00000491"/>
    </source>
</evidence>
<dbReference type="InterPro" id="IPR000573">
    <property type="entry name" value="AconitaseA/IPMdHydase_ssu_swvl"/>
</dbReference>
<dbReference type="PANTHER" id="PTHR43345:SF5">
    <property type="entry name" value="3-ISOPROPYLMALATE DEHYDRATASE SMALL SUBUNIT"/>
    <property type="match status" value="1"/>
</dbReference>
<evidence type="ECO:0000313" key="12">
    <source>
        <dbReference type="EMBL" id="NDV63226.1"/>
    </source>
</evidence>